<evidence type="ECO:0000256" key="2">
    <source>
        <dbReference type="SAM" id="MobiDB-lite"/>
    </source>
</evidence>
<dbReference type="InterPro" id="IPR016162">
    <property type="entry name" value="Ald_DH_N"/>
</dbReference>
<dbReference type="EMBL" id="CAXAMN010000337">
    <property type="protein sequence ID" value="CAK8987987.1"/>
    <property type="molecule type" value="Genomic_DNA"/>
</dbReference>
<feature type="compositionally biased region" description="Polar residues" evidence="2">
    <location>
        <begin position="1"/>
        <end position="22"/>
    </location>
</feature>
<proteinExistence type="predicted"/>
<dbReference type="PROSITE" id="PS00687">
    <property type="entry name" value="ALDEHYDE_DEHYDR_GLU"/>
    <property type="match status" value="1"/>
</dbReference>
<dbReference type="InterPro" id="IPR029510">
    <property type="entry name" value="Ald_DH_CS_GLU"/>
</dbReference>
<name>A0ABP0HCU8_9DINO</name>
<protein>
    <submittedName>
        <fullName evidence="3">Uncharacterized protein</fullName>
    </submittedName>
</protein>
<reference evidence="3 4" key="1">
    <citation type="submission" date="2024-02" db="EMBL/GenBank/DDBJ databases">
        <authorList>
            <person name="Chen Y."/>
            <person name="Shah S."/>
            <person name="Dougan E. K."/>
            <person name="Thang M."/>
            <person name="Chan C."/>
        </authorList>
    </citation>
    <scope>NUCLEOTIDE SEQUENCE [LARGE SCALE GENOMIC DNA]</scope>
</reference>
<sequence length="130" mass="14257">MQLSFSQKPNSSDQTETGQLQKDSLPGLPKVVAARCAKARHAQHAQPDGSKNYTNNLLCQTLTPLTLELGGKSPAFVDAGCGHREAWIRLSSDMLRNIAKEITETKVFKSGQFCCAHDYVGIPGSLQRKW</sequence>
<feature type="region of interest" description="Disordered" evidence="2">
    <location>
        <begin position="1"/>
        <end position="26"/>
    </location>
</feature>
<accession>A0ABP0HCU8</accession>
<gene>
    <name evidence="3" type="ORF">CCMP2556_LOCUS1086</name>
</gene>
<dbReference type="Gene3D" id="3.40.605.10">
    <property type="entry name" value="Aldehyde Dehydrogenase, Chain A, domain 1"/>
    <property type="match status" value="1"/>
</dbReference>
<keyword evidence="4" id="KW-1185">Reference proteome</keyword>
<evidence type="ECO:0000313" key="3">
    <source>
        <dbReference type="EMBL" id="CAK8987987.1"/>
    </source>
</evidence>
<feature type="active site" evidence="1">
    <location>
        <position position="68"/>
    </location>
</feature>
<evidence type="ECO:0000313" key="4">
    <source>
        <dbReference type="Proteomes" id="UP001642484"/>
    </source>
</evidence>
<dbReference type="InterPro" id="IPR016161">
    <property type="entry name" value="Ald_DH/histidinol_DH"/>
</dbReference>
<dbReference type="Gene3D" id="3.40.309.10">
    <property type="entry name" value="Aldehyde Dehydrogenase, Chain A, domain 2"/>
    <property type="match status" value="1"/>
</dbReference>
<dbReference type="InterPro" id="IPR016163">
    <property type="entry name" value="Ald_DH_C"/>
</dbReference>
<evidence type="ECO:0000256" key="1">
    <source>
        <dbReference type="PROSITE-ProRule" id="PRU10007"/>
    </source>
</evidence>
<organism evidence="3 4">
    <name type="scientific">Durusdinium trenchii</name>
    <dbReference type="NCBI Taxonomy" id="1381693"/>
    <lineage>
        <taxon>Eukaryota</taxon>
        <taxon>Sar</taxon>
        <taxon>Alveolata</taxon>
        <taxon>Dinophyceae</taxon>
        <taxon>Suessiales</taxon>
        <taxon>Symbiodiniaceae</taxon>
        <taxon>Durusdinium</taxon>
    </lineage>
</organism>
<comment type="caution">
    <text evidence="3">The sequence shown here is derived from an EMBL/GenBank/DDBJ whole genome shotgun (WGS) entry which is preliminary data.</text>
</comment>
<dbReference type="Proteomes" id="UP001642484">
    <property type="component" value="Unassembled WGS sequence"/>
</dbReference>
<dbReference type="SUPFAM" id="SSF53720">
    <property type="entry name" value="ALDH-like"/>
    <property type="match status" value="1"/>
</dbReference>